<feature type="domain" description="Alpha-mannosidase Ams1-like N-terminal" evidence="1">
    <location>
        <begin position="43"/>
        <end position="177"/>
    </location>
</feature>
<evidence type="ECO:0000259" key="1">
    <source>
        <dbReference type="Pfam" id="PF22907"/>
    </source>
</evidence>
<sequence>MEQGVLKHRRTTLERAEKFISTIYFTDVNLQGKLYPKKADVKSLTHWAAPNLKDEHLRFEKVVKQKFTPVKVGQQWATHWFRVDVEVPVEWVGSEVHLRWNSGSEALVYVEGKPRQGLCSEYDRLDYPLSESLQADNRSFTVYIEMACNGMFGAGDNGMIAPPDLNRQFTLSCCEVAVFDRRVYNLIREVELLHDMAKHLPEGSERGYQALYTVNAMINACDVNDPTTFQKCHEISSKFLQQKNGDSQHTTYAMGHAHIDT</sequence>
<dbReference type="Proteomes" id="UP001164746">
    <property type="component" value="Chromosome 6"/>
</dbReference>
<organism evidence="2 3">
    <name type="scientific">Mya arenaria</name>
    <name type="common">Soft-shell clam</name>
    <dbReference type="NCBI Taxonomy" id="6604"/>
    <lineage>
        <taxon>Eukaryota</taxon>
        <taxon>Metazoa</taxon>
        <taxon>Spiralia</taxon>
        <taxon>Lophotrochozoa</taxon>
        <taxon>Mollusca</taxon>
        <taxon>Bivalvia</taxon>
        <taxon>Autobranchia</taxon>
        <taxon>Heteroconchia</taxon>
        <taxon>Euheterodonta</taxon>
        <taxon>Imparidentia</taxon>
        <taxon>Neoheterodontei</taxon>
        <taxon>Myida</taxon>
        <taxon>Myoidea</taxon>
        <taxon>Myidae</taxon>
        <taxon>Mya</taxon>
    </lineage>
</organism>
<dbReference type="InterPro" id="IPR054723">
    <property type="entry name" value="Ams1-like_N"/>
</dbReference>
<dbReference type="PANTHER" id="PTHR46017:SF1">
    <property type="entry name" value="ALPHA-MANNOSIDASE 2C1"/>
    <property type="match status" value="1"/>
</dbReference>
<gene>
    <name evidence="2" type="ORF">MAR_016738</name>
</gene>
<reference evidence="2" key="1">
    <citation type="submission" date="2022-11" db="EMBL/GenBank/DDBJ databases">
        <title>Centuries of genome instability and evolution in soft-shell clam transmissible cancer (bioRxiv).</title>
        <authorList>
            <person name="Hart S.F.M."/>
            <person name="Yonemitsu M.A."/>
            <person name="Giersch R.M."/>
            <person name="Beal B.F."/>
            <person name="Arriagada G."/>
            <person name="Davis B.W."/>
            <person name="Ostrander E.A."/>
            <person name="Goff S.P."/>
            <person name="Metzger M.J."/>
        </authorList>
    </citation>
    <scope>NUCLEOTIDE SEQUENCE</scope>
    <source>
        <strain evidence="2">MELC-2E11</strain>
        <tissue evidence="2">Siphon/mantle</tissue>
    </source>
</reference>
<feature type="non-terminal residue" evidence="2">
    <location>
        <position position="1"/>
    </location>
</feature>
<dbReference type="Pfam" id="PF22907">
    <property type="entry name" value="Ams1-like_1st"/>
    <property type="match status" value="1"/>
</dbReference>
<name>A0ABY7EAB7_MYAAR</name>
<evidence type="ECO:0000313" key="2">
    <source>
        <dbReference type="EMBL" id="WAR06780.1"/>
    </source>
</evidence>
<evidence type="ECO:0000313" key="3">
    <source>
        <dbReference type="Proteomes" id="UP001164746"/>
    </source>
</evidence>
<accession>A0ABY7EAB7</accession>
<keyword evidence="3" id="KW-1185">Reference proteome</keyword>
<protein>
    <submittedName>
        <fullName evidence="2">MA2C1-like protein</fullName>
    </submittedName>
</protein>
<dbReference type="EMBL" id="CP111017">
    <property type="protein sequence ID" value="WAR06780.1"/>
    <property type="molecule type" value="Genomic_DNA"/>
</dbReference>
<proteinExistence type="predicted"/>
<dbReference type="PANTHER" id="PTHR46017">
    <property type="entry name" value="ALPHA-MANNOSIDASE 2C1"/>
    <property type="match status" value="1"/>
</dbReference>